<organism evidence="1 2">
    <name type="scientific">Pseudomonas jessenii</name>
    <dbReference type="NCBI Taxonomy" id="77298"/>
    <lineage>
        <taxon>Bacteria</taxon>
        <taxon>Pseudomonadati</taxon>
        <taxon>Pseudomonadota</taxon>
        <taxon>Gammaproteobacteria</taxon>
        <taxon>Pseudomonadales</taxon>
        <taxon>Pseudomonadaceae</taxon>
        <taxon>Pseudomonas</taxon>
    </lineage>
</organism>
<comment type="caution">
    <text evidence="1">The sequence shown here is derived from an EMBL/GenBank/DDBJ whole genome shotgun (WGS) entry which is preliminary data.</text>
</comment>
<evidence type="ECO:0000313" key="1">
    <source>
        <dbReference type="EMBL" id="RDL23939.1"/>
    </source>
</evidence>
<gene>
    <name evidence="1" type="ORF">DEU51_102183</name>
</gene>
<reference evidence="1 2" key="1">
    <citation type="submission" date="2018-07" db="EMBL/GenBank/DDBJ databases">
        <title>Genome sequencing of rice bacterial endophytes.</title>
        <authorList>
            <person name="Venturi V."/>
        </authorList>
    </citation>
    <scope>NUCLEOTIDE SEQUENCE [LARGE SCALE GENOMIC DNA]</scope>
    <source>
        <strain evidence="1 2">E2333</strain>
    </source>
</reference>
<evidence type="ECO:0000313" key="2">
    <source>
        <dbReference type="Proteomes" id="UP000255365"/>
    </source>
</evidence>
<dbReference type="Proteomes" id="UP000255365">
    <property type="component" value="Unassembled WGS sequence"/>
</dbReference>
<proteinExistence type="predicted"/>
<protein>
    <submittedName>
        <fullName evidence="1">Uncharacterized protein</fullName>
    </submittedName>
</protein>
<dbReference type="EMBL" id="QRAV01000002">
    <property type="protein sequence ID" value="RDL23939.1"/>
    <property type="molecule type" value="Genomic_DNA"/>
</dbReference>
<name>A0A370SW22_PSEJE</name>
<dbReference type="AlphaFoldDB" id="A0A370SW22"/>
<sequence length="76" mass="8952">MSHVAIPPTITWSRSMKRSARCFQVRYFIELAQIPFVAWSYMAAMGLKATDYFFSSARKTNDMRFNYPWNTAVCER</sequence>
<accession>A0A370SW22</accession>